<comment type="caution">
    <text evidence="2">The sequence shown here is derived from an EMBL/GenBank/DDBJ whole genome shotgun (WGS) entry which is preliminary data.</text>
</comment>
<dbReference type="EMBL" id="JAHQIW010000193">
    <property type="protein sequence ID" value="KAJ1346596.1"/>
    <property type="molecule type" value="Genomic_DNA"/>
</dbReference>
<evidence type="ECO:0000313" key="3">
    <source>
        <dbReference type="Proteomes" id="UP001196413"/>
    </source>
</evidence>
<feature type="compositionally biased region" description="Acidic residues" evidence="1">
    <location>
        <begin position="54"/>
        <end position="75"/>
    </location>
</feature>
<sequence length="75" mass="8800">MEQTKYVRNNYNKEINSDDERDIQVERKHDLHRRITQNPIGRCNETDILPYISDDIDDGDDGDGDDNGDDDDYPK</sequence>
<feature type="region of interest" description="Disordered" evidence="1">
    <location>
        <begin position="45"/>
        <end position="75"/>
    </location>
</feature>
<evidence type="ECO:0000256" key="1">
    <source>
        <dbReference type="SAM" id="MobiDB-lite"/>
    </source>
</evidence>
<accession>A0AAD5MCU1</accession>
<reference evidence="2" key="1">
    <citation type="submission" date="2021-06" db="EMBL/GenBank/DDBJ databases">
        <title>Parelaphostrongylus tenuis whole genome reference sequence.</title>
        <authorList>
            <person name="Garwood T.J."/>
            <person name="Larsen P.A."/>
            <person name="Fountain-Jones N.M."/>
            <person name="Garbe J.R."/>
            <person name="Macchietto M.G."/>
            <person name="Kania S.A."/>
            <person name="Gerhold R.W."/>
            <person name="Richards J.E."/>
            <person name="Wolf T.M."/>
        </authorList>
    </citation>
    <scope>NUCLEOTIDE SEQUENCE</scope>
    <source>
        <strain evidence="2">MNPRO001-30</strain>
        <tissue evidence="2">Meninges</tissue>
    </source>
</reference>
<protein>
    <submittedName>
        <fullName evidence="2">Uncharacterized protein</fullName>
    </submittedName>
</protein>
<gene>
    <name evidence="2" type="ORF">KIN20_001445</name>
</gene>
<proteinExistence type="predicted"/>
<keyword evidence="3" id="KW-1185">Reference proteome</keyword>
<name>A0AAD5MCU1_PARTN</name>
<organism evidence="2 3">
    <name type="scientific">Parelaphostrongylus tenuis</name>
    <name type="common">Meningeal worm</name>
    <dbReference type="NCBI Taxonomy" id="148309"/>
    <lineage>
        <taxon>Eukaryota</taxon>
        <taxon>Metazoa</taxon>
        <taxon>Ecdysozoa</taxon>
        <taxon>Nematoda</taxon>
        <taxon>Chromadorea</taxon>
        <taxon>Rhabditida</taxon>
        <taxon>Rhabditina</taxon>
        <taxon>Rhabditomorpha</taxon>
        <taxon>Strongyloidea</taxon>
        <taxon>Metastrongylidae</taxon>
        <taxon>Parelaphostrongylus</taxon>
    </lineage>
</organism>
<dbReference type="Proteomes" id="UP001196413">
    <property type="component" value="Unassembled WGS sequence"/>
</dbReference>
<dbReference type="AlphaFoldDB" id="A0AAD5MCU1"/>
<evidence type="ECO:0000313" key="2">
    <source>
        <dbReference type="EMBL" id="KAJ1346596.1"/>
    </source>
</evidence>